<feature type="transmembrane region" description="Helical" evidence="1">
    <location>
        <begin position="57"/>
        <end position="77"/>
    </location>
</feature>
<protein>
    <submittedName>
        <fullName evidence="2">Uncharacterized protein</fullName>
    </submittedName>
</protein>
<keyword evidence="1" id="KW-0812">Transmembrane</keyword>
<gene>
    <name evidence="2" type="ORF">CLV67_109317</name>
</gene>
<reference evidence="2 3" key="1">
    <citation type="submission" date="2018-03" db="EMBL/GenBank/DDBJ databases">
        <title>Genomic Encyclopedia of Archaeal and Bacterial Type Strains, Phase II (KMG-II): from individual species to whole genera.</title>
        <authorList>
            <person name="Goeker M."/>
        </authorList>
    </citation>
    <scope>NUCLEOTIDE SEQUENCE [LARGE SCALE GENOMIC DNA]</scope>
    <source>
        <strain evidence="2 3">DSM 43146</strain>
    </source>
</reference>
<feature type="transmembrane region" description="Helical" evidence="1">
    <location>
        <begin position="30"/>
        <end position="51"/>
    </location>
</feature>
<evidence type="ECO:0000313" key="2">
    <source>
        <dbReference type="EMBL" id="PRX20052.1"/>
    </source>
</evidence>
<sequence>MSWRQSFREEFRRQTSAETESPPIARVRHYAAVLSIVFGIIGLGGLFSLAVGNISGAQGVSLVLLIAGGVLGGLVLLNSDVVAARRLGLWAAVCTLAGFLAFFLITVLTS</sequence>
<proteinExistence type="predicted"/>
<dbReference type="AlphaFoldDB" id="A0A2T0KA80"/>
<feature type="transmembrane region" description="Helical" evidence="1">
    <location>
        <begin position="89"/>
        <end position="108"/>
    </location>
</feature>
<evidence type="ECO:0000313" key="3">
    <source>
        <dbReference type="Proteomes" id="UP000239415"/>
    </source>
</evidence>
<organism evidence="2 3">
    <name type="scientific">Actinoplanes italicus</name>
    <dbReference type="NCBI Taxonomy" id="113567"/>
    <lineage>
        <taxon>Bacteria</taxon>
        <taxon>Bacillati</taxon>
        <taxon>Actinomycetota</taxon>
        <taxon>Actinomycetes</taxon>
        <taxon>Micromonosporales</taxon>
        <taxon>Micromonosporaceae</taxon>
        <taxon>Actinoplanes</taxon>
    </lineage>
</organism>
<evidence type="ECO:0000256" key="1">
    <source>
        <dbReference type="SAM" id="Phobius"/>
    </source>
</evidence>
<keyword evidence="1" id="KW-0472">Membrane</keyword>
<dbReference type="RefSeq" id="WP_106321943.1">
    <property type="nucleotide sequence ID" value="NZ_BOMO01000082.1"/>
</dbReference>
<keyword evidence="1" id="KW-1133">Transmembrane helix</keyword>
<dbReference type="Proteomes" id="UP000239415">
    <property type="component" value="Unassembled WGS sequence"/>
</dbReference>
<accession>A0A2T0KA80</accession>
<name>A0A2T0KA80_9ACTN</name>
<dbReference type="EMBL" id="PVMZ01000009">
    <property type="protein sequence ID" value="PRX20052.1"/>
    <property type="molecule type" value="Genomic_DNA"/>
</dbReference>
<keyword evidence="3" id="KW-1185">Reference proteome</keyword>
<comment type="caution">
    <text evidence="2">The sequence shown here is derived from an EMBL/GenBank/DDBJ whole genome shotgun (WGS) entry which is preliminary data.</text>
</comment>